<keyword evidence="2" id="KW-1185">Reference proteome</keyword>
<evidence type="ECO:0000313" key="1">
    <source>
        <dbReference type="EMBL" id="GAL26740.1"/>
    </source>
</evidence>
<dbReference type="Pfam" id="PF13729">
    <property type="entry name" value="TraF_2"/>
    <property type="match status" value="1"/>
</dbReference>
<dbReference type="Proteomes" id="UP000029223">
    <property type="component" value="Unassembled WGS sequence"/>
</dbReference>
<gene>
    <name evidence="1" type="ORF">JCM19239_5241</name>
</gene>
<reference evidence="2" key="2">
    <citation type="submission" date="2014-09" db="EMBL/GenBank/DDBJ databases">
        <authorList>
            <consortium name="NBRP consortium"/>
            <person name="Sawabe T."/>
            <person name="Meirelles P."/>
            <person name="Nakanishi M."/>
            <person name="Sayaka M."/>
            <person name="Hattori M."/>
            <person name="Ohkuma M."/>
        </authorList>
    </citation>
    <scope>NUCLEOTIDE SEQUENCE [LARGE SCALE GENOMIC DNA]</scope>
    <source>
        <strain evidence="2">JCM 19239</strain>
    </source>
</reference>
<accession>A0ABQ0JD98</accession>
<dbReference type="EMBL" id="BBMS01000021">
    <property type="protein sequence ID" value="GAL26740.1"/>
    <property type="molecule type" value="Genomic_DNA"/>
</dbReference>
<name>A0ABQ0JD98_9VIBR</name>
<reference evidence="2" key="1">
    <citation type="submission" date="2014-09" db="EMBL/GenBank/DDBJ databases">
        <title>Vibrio variabilis JCM 19239. (C206) whole genome shotgun sequence.</title>
        <authorList>
            <person name="Sawabe T."/>
            <person name="Meirelles P."/>
            <person name="Nakanishi M."/>
            <person name="Sayaka M."/>
            <person name="Hattori M."/>
            <person name="Ohkuma M."/>
        </authorList>
    </citation>
    <scope>NUCLEOTIDE SEQUENCE [LARGE SCALE GENOMIC DNA]</scope>
    <source>
        <strain evidence="2">JCM 19239</strain>
    </source>
</reference>
<protein>
    <submittedName>
        <fullName evidence="1">Uncharacterized protein</fullName>
    </submittedName>
</protein>
<dbReference type="InterPro" id="IPR032811">
    <property type="entry name" value="Put_conjugal_transfer"/>
</dbReference>
<evidence type="ECO:0000313" key="2">
    <source>
        <dbReference type="Proteomes" id="UP000029223"/>
    </source>
</evidence>
<organism evidence="1 2">
    <name type="scientific">Vibrio variabilis</name>
    <dbReference type="NCBI Taxonomy" id="990271"/>
    <lineage>
        <taxon>Bacteria</taxon>
        <taxon>Pseudomonadati</taxon>
        <taxon>Pseudomonadota</taxon>
        <taxon>Gammaproteobacteria</taxon>
        <taxon>Vibrionales</taxon>
        <taxon>Vibrionaceae</taxon>
        <taxon>Vibrio</taxon>
    </lineage>
</organism>
<proteinExistence type="predicted"/>
<sequence length="66" mass="7361">MLLPTFGASARDTDESITTLDDLQSLIDEYEKNPTGDVAKLAEINRLLDQLEATDRLRSLPTLDLQ</sequence>
<comment type="caution">
    <text evidence="1">The sequence shown here is derived from an EMBL/GenBank/DDBJ whole genome shotgun (WGS) entry which is preliminary data.</text>
</comment>